<dbReference type="AlphaFoldDB" id="A0A6I6F344"/>
<feature type="compositionally biased region" description="Low complexity" evidence="1">
    <location>
        <begin position="158"/>
        <end position="169"/>
    </location>
</feature>
<dbReference type="RefSeq" id="WP_156690856.1">
    <property type="nucleotide sequence ID" value="NZ_CP034279.1"/>
</dbReference>
<name>A0A6I6F344_9ACTN</name>
<feature type="domain" description="Peptidoglycan binding-like" evidence="3">
    <location>
        <begin position="179"/>
        <end position="237"/>
    </location>
</feature>
<keyword evidence="5" id="KW-1185">Reference proteome</keyword>
<dbReference type="SUPFAM" id="SSF47090">
    <property type="entry name" value="PGBD-like"/>
    <property type="match status" value="1"/>
</dbReference>
<dbReference type="Pfam" id="PF01471">
    <property type="entry name" value="PG_binding_1"/>
    <property type="match status" value="1"/>
</dbReference>
<protein>
    <submittedName>
        <fullName evidence="4">Peptidoglycan-binding protein</fullName>
    </submittedName>
</protein>
<evidence type="ECO:0000256" key="1">
    <source>
        <dbReference type="SAM" id="MobiDB-lite"/>
    </source>
</evidence>
<keyword evidence="2" id="KW-0472">Membrane</keyword>
<feature type="transmembrane region" description="Helical" evidence="2">
    <location>
        <begin position="40"/>
        <end position="59"/>
    </location>
</feature>
<accession>A0A6I6F344</accession>
<gene>
    <name evidence="4" type="ORF">EIZ62_01265</name>
</gene>
<sequence>MTGGGVNVTVTDPLPPVAMRRAASRHAAPRAPKRRRGLRLTAALATLAGSAAIAGTYVFSSGSDTTGLAQGAPATRLEPLDEYEDPAASPSQDRARGTLPGSGESTTTSGHDIMEASPAASASASASASAGDSALSAPTSPRTSAAPVPVPGQDGRGPTTTSPAPAPSSQGPTLRRHDRGAEVVELQQRMSQLGRWPFPHRGHFNKHLYNAVQQFQADHGIRDDVPGVYGPSTRRQLESMTS</sequence>
<dbReference type="InterPro" id="IPR002477">
    <property type="entry name" value="Peptidoglycan-bd-like"/>
</dbReference>
<keyword evidence="2" id="KW-1133">Transmembrane helix</keyword>
<dbReference type="Gene3D" id="1.10.101.10">
    <property type="entry name" value="PGBD-like superfamily/PGBD"/>
    <property type="match status" value="1"/>
</dbReference>
<proteinExistence type="predicted"/>
<evidence type="ECO:0000259" key="3">
    <source>
        <dbReference type="Pfam" id="PF01471"/>
    </source>
</evidence>
<feature type="compositionally biased region" description="Low complexity" evidence="1">
    <location>
        <begin position="116"/>
        <end position="137"/>
    </location>
</feature>
<organism evidence="4 5">
    <name type="scientific">Streptomyces ficellus</name>
    <dbReference type="NCBI Taxonomy" id="1977088"/>
    <lineage>
        <taxon>Bacteria</taxon>
        <taxon>Bacillati</taxon>
        <taxon>Actinomycetota</taxon>
        <taxon>Actinomycetes</taxon>
        <taxon>Kitasatosporales</taxon>
        <taxon>Streptomycetaceae</taxon>
        <taxon>Streptomyces</taxon>
    </lineage>
</organism>
<feature type="compositionally biased region" description="Basic residues" evidence="1">
    <location>
        <begin position="22"/>
        <end position="37"/>
    </location>
</feature>
<dbReference type="EMBL" id="CP034279">
    <property type="protein sequence ID" value="QGV77034.1"/>
    <property type="molecule type" value="Genomic_DNA"/>
</dbReference>
<feature type="region of interest" description="Disordered" evidence="1">
    <location>
        <begin position="78"/>
        <end position="176"/>
    </location>
</feature>
<dbReference type="Proteomes" id="UP000422572">
    <property type="component" value="Chromosome"/>
</dbReference>
<dbReference type="InterPro" id="IPR036365">
    <property type="entry name" value="PGBD-like_sf"/>
</dbReference>
<reference evidence="4 5" key="1">
    <citation type="submission" date="2018-12" db="EMBL/GenBank/DDBJ databases">
        <title>Complete genome sequence of Streptomyces ficellus NRRL8067, the producer of ficellomycin, feldamycin and nojirimycin.</title>
        <authorList>
            <person name="Zhang H."/>
            <person name="Yue R."/>
            <person name="Liu Y."/>
            <person name="Li M."/>
            <person name="Mu H."/>
            <person name="Zhang J."/>
        </authorList>
    </citation>
    <scope>NUCLEOTIDE SEQUENCE [LARGE SCALE GENOMIC DNA]</scope>
    <source>
        <strain evidence="4 5">NRRL 8067</strain>
    </source>
</reference>
<feature type="region of interest" description="Disordered" evidence="1">
    <location>
        <begin position="222"/>
        <end position="242"/>
    </location>
</feature>
<dbReference type="KEGG" id="sfic:EIZ62_01265"/>
<dbReference type="OrthoDB" id="3874291at2"/>
<evidence type="ECO:0000313" key="4">
    <source>
        <dbReference type="EMBL" id="QGV77034.1"/>
    </source>
</evidence>
<evidence type="ECO:0000256" key="2">
    <source>
        <dbReference type="SAM" id="Phobius"/>
    </source>
</evidence>
<evidence type="ECO:0000313" key="5">
    <source>
        <dbReference type="Proteomes" id="UP000422572"/>
    </source>
</evidence>
<dbReference type="InterPro" id="IPR036366">
    <property type="entry name" value="PGBDSf"/>
</dbReference>
<feature type="region of interest" description="Disordered" evidence="1">
    <location>
        <begin position="1"/>
        <end position="37"/>
    </location>
</feature>
<keyword evidence="2" id="KW-0812">Transmembrane</keyword>